<comment type="caution">
    <text evidence="1">The sequence shown here is derived from an EMBL/GenBank/DDBJ whole genome shotgun (WGS) entry which is preliminary data.</text>
</comment>
<sequence length="85" mass="9892">MIQHTDDMPDFLRRLAQRTIEDGLMNLTEAERIDVATELYRLADAITVEPVTQGDIEARRQAIRRVDWLIRWLDRAAQKPPMSMG</sequence>
<name>A0ABW9Y6C7_9RHOB</name>
<dbReference type="Proteomes" id="UP001517376">
    <property type="component" value="Unassembled WGS sequence"/>
</dbReference>
<protein>
    <submittedName>
        <fullName evidence="1">Uncharacterized protein</fullName>
    </submittedName>
</protein>
<reference evidence="2" key="1">
    <citation type="submission" date="2020-01" db="EMBL/GenBank/DDBJ databases">
        <title>Sphingomonas sp. strain CSW-10.</title>
        <authorList>
            <person name="Chen W.-M."/>
        </authorList>
    </citation>
    <scope>NUCLEOTIDE SEQUENCE [LARGE SCALE GENOMIC DNA]</scope>
    <source>
        <strain evidence="2">CCP-1</strain>
    </source>
</reference>
<keyword evidence="2" id="KW-1185">Reference proteome</keyword>
<evidence type="ECO:0000313" key="1">
    <source>
        <dbReference type="EMBL" id="NBE07646.1"/>
    </source>
</evidence>
<proteinExistence type="predicted"/>
<gene>
    <name evidence="1" type="ORF">GU920_08865</name>
</gene>
<dbReference type="RefSeq" id="WP_161766679.1">
    <property type="nucleotide sequence ID" value="NZ_JAAATW010000002.1"/>
</dbReference>
<organism evidence="1 2">
    <name type="scientific">Paragemmobacter ruber</name>
    <dbReference type="NCBI Taxonomy" id="1985673"/>
    <lineage>
        <taxon>Bacteria</taxon>
        <taxon>Pseudomonadati</taxon>
        <taxon>Pseudomonadota</taxon>
        <taxon>Alphaproteobacteria</taxon>
        <taxon>Rhodobacterales</taxon>
        <taxon>Paracoccaceae</taxon>
        <taxon>Paragemmobacter</taxon>
    </lineage>
</organism>
<dbReference type="EMBL" id="JAAATW010000002">
    <property type="protein sequence ID" value="NBE07646.1"/>
    <property type="molecule type" value="Genomic_DNA"/>
</dbReference>
<accession>A0ABW9Y6C7</accession>
<evidence type="ECO:0000313" key="2">
    <source>
        <dbReference type="Proteomes" id="UP001517376"/>
    </source>
</evidence>